<dbReference type="AlphaFoldDB" id="A0AAD7H7E1"/>
<proteinExistence type="predicted"/>
<reference evidence="2" key="1">
    <citation type="submission" date="2023-03" db="EMBL/GenBank/DDBJ databases">
        <title>Massive genome expansion in bonnet fungi (Mycena s.s.) driven by repeated elements and novel gene families across ecological guilds.</title>
        <authorList>
            <consortium name="Lawrence Berkeley National Laboratory"/>
            <person name="Harder C.B."/>
            <person name="Miyauchi S."/>
            <person name="Viragh M."/>
            <person name="Kuo A."/>
            <person name="Thoen E."/>
            <person name="Andreopoulos B."/>
            <person name="Lu D."/>
            <person name="Skrede I."/>
            <person name="Drula E."/>
            <person name="Henrissat B."/>
            <person name="Morin E."/>
            <person name="Kohler A."/>
            <person name="Barry K."/>
            <person name="LaButti K."/>
            <person name="Morin E."/>
            <person name="Salamov A."/>
            <person name="Lipzen A."/>
            <person name="Mereny Z."/>
            <person name="Hegedus B."/>
            <person name="Baldrian P."/>
            <person name="Stursova M."/>
            <person name="Weitz H."/>
            <person name="Taylor A."/>
            <person name="Grigoriev I.V."/>
            <person name="Nagy L.G."/>
            <person name="Martin F."/>
            <person name="Kauserud H."/>
        </authorList>
    </citation>
    <scope>NUCLEOTIDE SEQUENCE</scope>
    <source>
        <strain evidence="2">CBHHK182m</strain>
    </source>
</reference>
<evidence type="ECO:0000256" key="1">
    <source>
        <dbReference type="SAM" id="MobiDB-lite"/>
    </source>
</evidence>
<comment type="caution">
    <text evidence="2">The sequence shown here is derived from an EMBL/GenBank/DDBJ whole genome shotgun (WGS) entry which is preliminary data.</text>
</comment>
<feature type="region of interest" description="Disordered" evidence="1">
    <location>
        <begin position="1"/>
        <end position="31"/>
    </location>
</feature>
<dbReference type="EMBL" id="JARKIB010000335">
    <property type="protein sequence ID" value="KAJ7713792.1"/>
    <property type="molecule type" value="Genomic_DNA"/>
</dbReference>
<accession>A0AAD7H7E1</accession>
<name>A0AAD7H7E1_9AGAR</name>
<evidence type="ECO:0000313" key="3">
    <source>
        <dbReference type="Proteomes" id="UP001215598"/>
    </source>
</evidence>
<evidence type="ECO:0000313" key="2">
    <source>
        <dbReference type="EMBL" id="KAJ7713792.1"/>
    </source>
</evidence>
<sequence length="145" mass="16865">MPIAPPTAAVAHPKSPNPKFDRPPPWPHDVKRPLVTGRKISRMNGKRRGIGWLVRNDEARAEEARTRAREASRTYRKRHALALAHRQRIIRIEAYGKKHGPDAWLKRRRELDARRAEAQERADWARYEAEYQQRLKALEGGLNTL</sequence>
<gene>
    <name evidence="2" type="ORF">B0H16DRAFT_1743016</name>
</gene>
<dbReference type="Proteomes" id="UP001215598">
    <property type="component" value="Unassembled WGS sequence"/>
</dbReference>
<protein>
    <submittedName>
        <fullName evidence="2">Uncharacterized protein</fullName>
    </submittedName>
</protein>
<keyword evidence="3" id="KW-1185">Reference proteome</keyword>
<organism evidence="2 3">
    <name type="scientific">Mycena metata</name>
    <dbReference type="NCBI Taxonomy" id="1033252"/>
    <lineage>
        <taxon>Eukaryota</taxon>
        <taxon>Fungi</taxon>
        <taxon>Dikarya</taxon>
        <taxon>Basidiomycota</taxon>
        <taxon>Agaricomycotina</taxon>
        <taxon>Agaricomycetes</taxon>
        <taxon>Agaricomycetidae</taxon>
        <taxon>Agaricales</taxon>
        <taxon>Marasmiineae</taxon>
        <taxon>Mycenaceae</taxon>
        <taxon>Mycena</taxon>
    </lineage>
</organism>